<gene>
    <name evidence="1" type="ORF">JCM16774_1860</name>
</gene>
<dbReference type="Proteomes" id="UP000321606">
    <property type="component" value="Chromosome"/>
</dbReference>
<dbReference type="AlphaFoldDB" id="A0A510JCH5"/>
<sequence length="48" mass="5398">MRSGDELLIRILVDDKPLNQSQIENLKQTIDYSKLNGVELKVTINGGK</sequence>
<proteinExistence type="predicted"/>
<dbReference type="STRING" id="714315.GCA_000516535_01867"/>
<evidence type="ECO:0000313" key="1">
    <source>
        <dbReference type="EMBL" id="BBM36914.1"/>
    </source>
</evidence>
<dbReference type="EMBL" id="AP019822">
    <property type="protein sequence ID" value="BBM36914.1"/>
    <property type="molecule type" value="Genomic_DNA"/>
</dbReference>
<name>A0A510JCH5_9FUSO</name>
<accession>A0A510JCH5</accession>
<reference evidence="1 2" key="1">
    <citation type="submission" date="2019-07" db="EMBL/GenBank/DDBJ databases">
        <title>Complete Genome Sequence of Leptotrichia goodfellowii Strain JCM 16774.</title>
        <authorList>
            <person name="Watanabe S."/>
            <person name="Cui L."/>
        </authorList>
    </citation>
    <scope>NUCLEOTIDE SEQUENCE [LARGE SCALE GENOMIC DNA]</scope>
    <source>
        <strain evidence="1 2">JCM16774</strain>
    </source>
</reference>
<dbReference type="KEGG" id="lgo:JCM16774_1860"/>
<protein>
    <submittedName>
        <fullName evidence="1">Uncharacterized protein</fullName>
    </submittedName>
</protein>
<organism evidence="1 2">
    <name type="scientific">Pseudoleptotrichia goodfellowii</name>
    <dbReference type="NCBI Taxonomy" id="157692"/>
    <lineage>
        <taxon>Bacteria</taxon>
        <taxon>Fusobacteriati</taxon>
        <taxon>Fusobacteriota</taxon>
        <taxon>Fusobacteriia</taxon>
        <taxon>Fusobacteriales</taxon>
        <taxon>Leptotrichiaceae</taxon>
        <taxon>Pseudoleptotrichia</taxon>
    </lineage>
</organism>
<evidence type="ECO:0000313" key="2">
    <source>
        <dbReference type="Proteomes" id="UP000321606"/>
    </source>
</evidence>